<dbReference type="Proteomes" id="UP001055114">
    <property type="component" value="Unassembled WGS sequence"/>
</dbReference>
<evidence type="ECO:0000313" key="2">
    <source>
        <dbReference type="Proteomes" id="UP001055114"/>
    </source>
</evidence>
<dbReference type="EMBL" id="BQNZ01000001">
    <property type="protein sequence ID" value="GKH71581.1"/>
    <property type="molecule type" value="Genomic_DNA"/>
</dbReference>
<gene>
    <name evidence="1" type="ORF">CE91St3_14440</name>
</gene>
<organism evidence="1 2">
    <name type="scientific">Parabacteroides merdae</name>
    <dbReference type="NCBI Taxonomy" id="46503"/>
    <lineage>
        <taxon>Bacteria</taxon>
        <taxon>Pseudomonadati</taxon>
        <taxon>Bacteroidota</taxon>
        <taxon>Bacteroidia</taxon>
        <taxon>Bacteroidales</taxon>
        <taxon>Tannerellaceae</taxon>
        <taxon>Parabacteroides</taxon>
    </lineage>
</organism>
<evidence type="ECO:0000313" key="1">
    <source>
        <dbReference type="EMBL" id="GKH71581.1"/>
    </source>
</evidence>
<comment type="caution">
    <text evidence="1">The sequence shown here is derived from an EMBL/GenBank/DDBJ whole genome shotgun (WGS) entry which is preliminary data.</text>
</comment>
<accession>A0AA37K5X0</accession>
<proteinExistence type="predicted"/>
<reference evidence="1" key="1">
    <citation type="submission" date="2022-01" db="EMBL/GenBank/DDBJ databases">
        <title>Novel bile acid biosynthetic pathways are enriched in the microbiome of centenarians.</title>
        <authorList>
            <person name="Sato Y."/>
            <person name="Atarashi K."/>
            <person name="Plichta R.D."/>
            <person name="Arai Y."/>
            <person name="Sasajima S."/>
            <person name="Kearney M.S."/>
            <person name="Suda W."/>
            <person name="Takeshita K."/>
            <person name="Sasaki T."/>
            <person name="Okamoto S."/>
            <person name="Skelly N.A."/>
            <person name="Okamura Y."/>
            <person name="Vlamakis H."/>
            <person name="Li Y."/>
            <person name="Tanoue T."/>
            <person name="Takei H."/>
            <person name="Nittono H."/>
            <person name="Narushima S."/>
            <person name="Irie J."/>
            <person name="Itoh H."/>
            <person name="Moriya K."/>
            <person name="Sugiura Y."/>
            <person name="Suematsu M."/>
            <person name="Moritoki N."/>
            <person name="Shibata S."/>
            <person name="Littman R.D."/>
            <person name="Fischbach A.M."/>
            <person name="Uwamino Y."/>
            <person name="Inoue T."/>
            <person name="Honda A."/>
            <person name="Hattori M."/>
            <person name="Murai T."/>
            <person name="Xavier J.R."/>
            <person name="Hirose N."/>
            <person name="Honda K."/>
        </authorList>
    </citation>
    <scope>NUCLEOTIDE SEQUENCE</scope>
    <source>
        <strain evidence="1">CE91-St3</strain>
    </source>
</reference>
<sequence>MNLISFIKSKLRPFKNRLYSLSLYLKNYDDNDVRLNGANLRRVKIRIKGSGNRVYIDPAQTLENSNIFINSCGSVVCIRGGMLTI</sequence>
<protein>
    <submittedName>
        <fullName evidence="1">Uncharacterized protein</fullName>
    </submittedName>
</protein>
<dbReference type="AlphaFoldDB" id="A0AA37K5X0"/>
<name>A0AA37K5X0_9BACT</name>